<evidence type="ECO:0000313" key="5">
    <source>
        <dbReference type="EMBL" id="ACF07558.1"/>
    </source>
</evidence>
<accession>B3PNF6</accession>
<gene>
    <name evidence="5" type="ordered locus">MARTH_orf832</name>
</gene>
<dbReference type="InterPro" id="IPR004984">
    <property type="entry name" value="Mycoplasma_lipoprotein_cen_dom"/>
</dbReference>
<feature type="domain" description="Mycoplasma lipoprotein C-terminal" evidence="3">
    <location>
        <begin position="549"/>
        <end position="665"/>
    </location>
</feature>
<dbReference type="PROSITE" id="PS51257">
    <property type="entry name" value="PROKAR_LIPOPROTEIN"/>
    <property type="match status" value="1"/>
</dbReference>
<dbReference type="SUPFAM" id="SSF53850">
    <property type="entry name" value="Periplasmic binding protein-like II"/>
    <property type="match status" value="1"/>
</dbReference>
<evidence type="ECO:0000259" key="3">
    <source>
        <dbReference type="Pfam" id="PF03202"/>
    </source>
</evidence>
<evidence type="ECO:0000256" key="2">
    <source>
        <dbReference type="SAM" id="SignalP"/>
    </source>
</evidence>
<dbReference type="AlphaFoldDB" id="B3PNF6"/>
<dbReference type="Gene3D" id="3.40.190.10">
    <property type="entry name" value="Periplasmic binding protein-like II"/>
    <property type="match status" value="2"/>
</dbReference>
<dbReference type="InterPro" id="IPR004890">
    <property type="entry name" value="Lipoprotein_10_C"/>
</dbReference>
<proteinExistence type="inferred from homology"/>
<dbReference type="eggNOG" id="COG1653">
    <property type="taxonomic scope" value="Bacteria"/>
</dbReference>
<comment type="similarity">
    <text evidence="1">Belongs to the MG185/MG260 family.</text>
</comment>
<name>B3PNF6_META1</name>
<organism evidence="5 6">
    <name type="scientific">Metamycoplasma arthritidis (strain 158L3-1)</name>
    <name type="common">Mycoplasma arthritidis</name>
    <dbReference type="NCBI Taxonomy" id="243272"/>
    <lineage>
        <taxon>Bacteria</taxon>
        <taxon>Bacillati</taxon>
        <taxon>Mycoplasmatota</taxon>
        <taxon>Mycoplasmoidales</taxon>
        <taxon>Metamycoplasmataceae</taxon>
        <taxon>Metamycoplasma</taxon>
    </lineage>
</organism>
<dbReference type="NCBIfam" id="NF045826">
    <property type="entry name" value="lipo_P68"/>
    <property type="match status" value="1"/>
</dbReference>
<dbReference type="Proteomes" id="UP000008812">
    <property type="component" value="Chromosome"/>
</dbReference>
<evidence type="ECO:0000259" key="4">
    <source>
        <dbReference type="Pfam" id="PF03305"/>
    </source>
</evidence>
<feature type="signal peptide" evidence="2">
    <location>
        <begin position="1"/>
        <end position="20"/>
    </location>
</feature>
<dbReference type="EMBL" id="CP001047">
    <property type="protein sequence ID" value="ACF07558.1"/>
    <property type="molecule type" value="Genomic_DNA"/>
</dbReference>
<dbReference type="InterPro" id="IPR054825">
    <property type="entry name" value="P68-like"/>
</dbReference>
<keyword evidence="6" id="KW-1185">Reference proteome</keyword>
<dbReference type="HOGENOM" id="CLU_017227_1_0_14"/>
<feature type="domain" description="Mycoplasma lipoprotein central" evidence="4">
    <location>
        <begin position="226"/>
        <end position="385"/>
    </location>
</feature>
<dbReference type="Pfam" id="PF03202">
    <property type="entry name" value="Lipoprotein_10"/>
    <property type="match status" value="1"/>
</dbReference>
<protein>
    <submittedName>
        <fullName evidence="5">Hypothetical lipoprotein</fullName>
    </submittedName>
</protein>
<keyword evidence="2" id="KW-0732">Signal</keyword>
<reference evidence="5 6" key="1">
    <citation type="journal article" date="2008" name="Infect. Immun.">
        <title>Genome of Mycoplasma arthritidis.</title>
        <authorList>
            <person name="Dybvig K."/>
            <person name="Zuhua C."/>
            <person name="Lao P."/>
            <person name="Jordan D.S."/>
            <person name="French C.T."/>
            <person name="Tu A.H."/>
            <person name="Loraine A.E."/>
        </authorList>
    </citation>
    <scope>NUCLEOTIDE SEQUENCE [LARGE SCALE GENOMIC DNA]</scope>
    <source>
        <strain evidence="5 6">158L3-1</strain>
    </source>
</reference>
<dbReference type="RefSeq" id="WP_012498515.1">
    <property type="nucleotide sequence ID" value="NC_011025.1"/>
</dbReference>
<keyword evidence="5" id="KW-0449">Lipoprotein</keyword>
<evidence type="ECO:0000256" key="1">
    <source>
        <dbReference type="ARBA" id="ARBA00009031"/>
    </source>
</evidence>
<evidence type="ECO:0000313" key="6">
    <source>
        <dbReference type="Proteomes" id="UP000008812"/>
    </source>
</evidence>
<feature type="chain" id="PRO_5002796738" evidence="2">
    <location>
        <begin position="21"/>
        <end position="693"/>
    </location>
</feature>
<sequence length="693" mass="77105">MKKRNLLLASSIFPAIMALAGISAACQKKFDQVNDGKLVINYGFSSTGAQGRALEEIVAKYNEWIKKPENQGKGYMPVETKTNPNGYSTNDLGTKLHAKERRTFYNLMFNYPTAAAIIAEYDMNLRFKDEDYESYGLSSAFKDVNKYIAYNKNNEKWVVPVSRSSEMNAVNQVVIGKLLKALKDDYSVKFKEGNKTLLEKYVKNYESSADKTTVDSIWDRSKLEDGEAKNKLKEELKDYEISDDVFTNYVDLIKLSNYMKRAFPKDKSLYVLGLDSVPNAVYAMARSIAKGDLAKELVTPDEAYVGTGGYDYSSFHRNPDSPQYKLFKKLIDYILEGINTGAVWIGGGWRYGSGSLTKHKLGFSVGSTAGYYHTFEKDGSKTVTQYNVTGLSEGINLPDGSLKIAKNGNSSAIMQYKSGTFTNSIFPSTYTGTVGRHNKQTVDSNADSLIREYADKEDAFIVSDPANLKVSGSDVKIKNGSTEITIPGAKALGKIFKNDNKDYYFIPKESTKSATIGEEQVANKKDVDWISAPLKANNSGDEISAITPQGPSIVGIHANEAENEAARKFVNWFFKEKVEYTFGSEKKTVTSLEMFNEKGSYLTPTNEFLQKDAKNLKLNEAQKLAFENFKKANSDNANYKIVEDVSSKLSELLRSNIQSALTSMTSLVANSGEIVDFTKFLNLFNGQFNEQVA</sequence>
<dbReference type="Pfam" id="PF03305">
    <property type="entry name" value="Lipoprotein_X"/>
    <property type="match status" value="1"/>
</dbReference>
<dbReference type="KEGG" id="mat:MARTH_orf832"/>
<dbReference type="STRING" id="243272.MARTH_orf832"/>